<protein>
    <submittedName>
        <fullName evidence="2">Uncharacterized protein</fullName>
    </submittedName>
</protein>
<keyword evidence="1" id="KW-0472">Membrane</keyword>
<dbReference type="AlphaFoldDB" id="A0AAW0EEU3"/>
<keyword evidence="1" id="KW-1133">Transmembrane helix</keyword>
<keyword evidence="3" id="KW-1185">Reference proteome</keyword>
<evidence type="ECO:0000313" key="3">
    <source>
        <dbReference type="Proteomes" id="UP001362999"/>
    </source>
</evidence>
<proteinExistence type="predicted"/>
<organism evidence="2 3">
    <name type="scientific">Favolaschia claudopus</name>
    <dbReference type="NCBI Taxonomy" id="2862362"/>
    <lineage>
        <taxon>Eukaryota</taxon>
        <taxon>Fungi</taxon>
        <taxon>Dikarya</taxon>
        <taxon>Basidiomycota</taxon>
        <taxon>Agaricomycotina</taxon>
        <taxon>Agaricomycetes</taxon>
        <taxon>Agaricomycetidae</taxon>
        <taxon>Agaricales</taxon>
        <taxon>Marasmiineae</taxon>
        <taxon>Mycenaceae</taxon>
        <taxon>Favolaschia</taxon>
    </lineage>
</organism>
<dbReference type="Proteomes" id="UP001362999">
    <property type="component" value="Unassembled WGS sequence"/>
</dbReference>
<accession>A0AAW0EEU3</accession>
<evidence type="ECO:0000313" key="2">
    <source>
        <dbReference type="EMBL" id="KAK7062147.1"/>
    </source>
</evidence>
<name>A0AAW0EEU3_9AGAR</name>
<comment type="caution">
    <text evidence="2">The sequence shown here is derived from an EMBL/GenBank/DDBJ whole genome shotgun (WGS) entry which is preliminary data.</text>
</comment>
<keyword evidence="1" id="KW-0812">Transmembrane</keyword>
<feature type="transmembrane region" description="Helical" evidence="1">
    <location>
        <begin position="43"/>
        <end position="69"/>
    </location>
</feature>
<evidence type="ECO:0000256" key="1">
    <source>
        <dbReference type="SAM" id="Phobius"/>
    </source>
</evidence>
<gene>
    <name evidence="2" type="ORF">R3P38DRAFT_3167146</name>
</gene>
<dbReference type="EMBL" id="JAWWNJ010000002">
    <property type="protein sequence ID" value="KAK7062147.1"/>
    <property type="molecule type" value="Genomic_DNA"/>
</dbReference>
<sequence>MADDNFIYTPLLTADLARERYKLNSTPRPIPHFRAPHKPHNHLSYLLIMFFASPFVSAALMMLGSVTALPHPLALLDRIATTVPRALAAPPDTLATVARTLPSRATPGSISPTWDLLPAYKPSQAFSRASAPVLHPPLAPPDRTSLMFSKHSAMEPPRVASNNSKFTCFQVLSKLTPSSQIREIFPLRNLLRMGCNARQRQRQPSELHRLEAQRMAQLWRRVYLQPNLQPNIDSFSLAGETIRGLIGSVLLLKYHFGLRFGSLTTLIRPIFLANTRLQNMRLRIFFSLAKCGVHDRRGHAGSMLHAPRGLSTLLILLLATAALHASALAVALGNEISLCTPRFHVITGRQAKWMETPIWTLGLQKHIRWTVQNPC</sequence>
<reference evidence="2 3" key="1">
    <citation type="journal article" date="2024" name="J Genomics">
        <title>Draft genome sequencing and assembly of Favolaschia claudopus CIRM-BRFM 2984 isolated from oak limbs.</title>
        <authorList>
            <person name="Navarro D."/>
            <person name="Drula E."/>
            <person name="Chaduli D."/>
            <person name="Cazenave R."/>
            <person name="Ahrendt S."/>
            <person name="Wang J."/>
            <person name="Lipzen A."/>
            <person name="Daum C."/>
            <person name="Barry K."/>
            <person name="Grigoriev I.V."/>
            <person name="Favel A."/>
            <person name="Rosso M.N."/>
            <person name="Martin F."/>
        </authorList>
    </citation>
    <scope>NUCLEOTIDE SEQUENCE [LARGE SCALE GENOMIC DNA]</scope>
    <source>
        <strain evidence="2 3">CIRM-BRFM 2984</strain>
    </source>
</reference>